<dbReference type="GO" id="GO:0043248">
    <property type="term" value="P:proteasome assembly"/>
    <property type="evidence" value="ECO:0007669"/>
    <property type="project" value="InterPro"/>
</dbReference>
<protein>
    <submittedName>
        <fullName evidence="1">Uncharacterized protein</fullName>
    </submittedName>
</protein>
<proteinExistence type="predicted"/>
<organism evidence="1 2">
    <name type="scientific">Henosepilachna vigintioctopunctata</name>
    <dbReference type="NCBI Taxonomy" id="420089"/>
    <lineage>
        <taxon>Eukaryota</taxon>
        <taxon>Metazoa</taxon>
        <taxon>Ecdysozoa</taxon>
        <taxon>Arthropoda</taxon>
        <taxon>Hexapoda</taxon>
        <taxon>Insecta</taxon>
        <taxon>Pterygota</taxon>
        <taxon>Neoptera</taxon>
        <taxon>Endopterygota</taxon>
        <taxon>Coleoptera</taxon>
        <taxon>Polyphaga</taxon>
        <taxon>Cucujiformia</taxon>
        <taxon>Coccinelloidea</taxon>
        <taxon>Coccinellidae</taxon>
        <taxon>Epilachninae</taxon>
        <taxon>Epilachnini</taxon>
        <taxon>Henosepilachna</taxon>
    </lineage>
</organism>
<dbReference type="Pfam" id="PF16093">
    <property type="entry name" value="PAC4"/>
    <property type="match status" value="1"/>
</dbReference>
<name>A0AAW1UVR8_9CUCU</name>
<sequence length="117" mass="13597">MESSFKVHVFTEEIHDKKIIFQVLKMLDSCMIFINDKEDLKFNDLTLALQSRFEQEPLCTRLIGHTAENTSINLSNKLKKKLNKTVYVSLNIDEDRLLVPAVEKRLNAEIKSNPDNF</sequence>
<comment type="caution">
    <text evidence="1">The sequence shown here is derived from an EMBL/GenBank/DDBJ whole genome shotgun (WGS) entry which is preliminary data.</text>
</comment>
<evidence type="ECO:0000313" key="1">
    <source>
        <dbReference type="EMBL" id="KAK9884072.1"/>
    </source>
</evidence>
<evidence type="ECO:0000313" key="2">
    <source>
        <dbReference type="Proteomes" id="UP001431783"/>
    </source>
</evidence>
<dbReference type="PANTHER" id="PTHR33559:SF1">
    <property type="entry name" value="PROTEASOME ASSEMBLY CHAPERONE 4"/>
    <property type="match status" value="1"/>
</dbReference>
<dbReference type="InterPro" id="IPR032157">
    <property type="entry name" value="PAC4"/>
</dbReference>
<dbReference type="PANTHER" id="PTHR33559">
    <property type="entry name" value="PROTEASOME ASSEMBLY CHAPERONE 4"/>
    <property type="match status" value="1"/>
</dbReference>
<reference evidence="1 2" key="1">
    <citation type="submission" date="2023-03" db="EMBL/GenBank/DDBJ databases">
        <title>Genome insight into feeding habits of ladybird beetles.</title>
        <authorList>
            <person name="Li H.-S."/>
            <person name="Huang Y.-H."/>
            <person name="Pang H."/>
        </authorList>
    </citation>
    <scope>NUCLEOTIDE SEQUENCE [LARGE SCALE GENOMIC DNA]</scope>
    <source>
        <strain evidence="1">SYSU_2023b</strain>
        <tissue evidence="1">Whole body</tissue>
    </source>
</reference>
<dbReference type="EMBL" id="JARQZJ010000092">
    <property type="protein sequence ID" value="KAK9884072.1"/>
    <property type="molecule type" value="Genomic_DNA"/>
</dbReference>
<gene>
    <name evidence="1" type="ORF">WA026_005011</name>
</gene>
<accession>A0AAW1UVR8</accession>
<dbReference type="AlphaFoldDB" id="A0AAW1UVR8"/>
<dbReference type="Proteomes" id="UP001431783">
    <property type="component" value="Unassembled WGS sequence"/>
</dbReference>
<keyword evidence="2" id="KW-1185">Reference proteome</keyword>